<keyword evidence="9" id="KW-0067">ATP-binding</keyword>
<dbReference type="PROSITE" id="PS00108">
    <property type="entry name" value="PROTEIN_KINASE_ST"/>
    <property type="match status" value="1"/>
</dbReference>
<keyword evidence="10" id="KW-0460">Magnesium</keyword>
<evidence type="ECO:0000256" key="8">
    <source>
        <dbReference type="ARBA" id="ARBA00022777"/>
    </source>
</evidence>
<evidence type="ECO:0000313" key="15">
    <source>
        <dbReference type="EMBL" id="CAE0815923.1"/>
    </source>
</evidence>
<evidence type="ECO:0000256" key="9">
    <source>
        <dbReference type="ARBA" id="ARBA00022840"/>
    </source>
</evidence>
<dbReference type="AlphaFoldDB" id="A0A7S4FUT9"/>
<proteinExistence type="inferred from homology"/>
<dbReference type="FunFam" id="3.30.200.20:FF:000097">
    <property type="entry name" value="Probable serine/threonine-protein kinase nek1"/>
    <property type="match status" value="1"/>
</dbReference>
<keyword evidence="4" id="KW-0723">Serine/threonine-protein kinase</keyword>
<dbReference type="GO" id="GO:0046872">
    <property type="term" value="F:metal ion binding"/>
    <property type="evidence" value="ECO:0007669"/>
    <property type="project" value="UniProtKB-KW"/>
</dbReference>
<dbReference type="PROSITE" id="PS50011">
    <property type="entry name" value="PROTEIN_KINASE_DOM"/>
    <property type="match status" value="1"/>
</dbReference>
<dbReference type="InterPro" id="IPR051131">
    <property type="entry name" value="NEK_Ser/Thr_kinase_NIMA"/>
</dbReference>
<dbReference type="InterPro" id="IPR011009">
    <property type="entry name" value="Kinase-like_dom_sf"/>
</dbReference>
<comment type="catalytic activity">
    <reaction evidence="12">
        <text>L-seryl-[protein] + ATP = O-phospho-L-seryl-[protein] + ADP + H(+)</text>
        <dbReference type="Rhea" id="RHEA:17989"/>
        <dbReference type="Rhea" id="RHEA-COMP:9863"/>
        <dbReference type="Rhea" id="RHEA-COMP:11604"/>
        <dbReference type="ChEBI" id="CHEBI:15378"/>
        <dbReference type="ChEBI" id="CHEBI:29999"/>
        <dbReference type="ChEBI" id="CHEBI:30616"/>
        <dbReference type="ChEBI" id="CHEBI:83421"/>
        <dbReference type="ChEBI" id="CHEBI:456216"/>
        <dbReference type="EC" id="2.7.11.1"/>
    </reaction>
</comment>
<feature type="compositionally biased region" description="Basic and acidic residues" evidence="13">
    <location>
        <begin position="437"/>
        <end position="447"/>
    </location>
</feature>
<dbReference type="PANTHER" id="PTHR44899:SF3">
    <property type="entry name" value="SERINE_THREONINE-PROTEIN KINASE NEK1"/>
    <property type="match status" value="1"/>
</dbReference>
<organism evidence="15">
    <name type="scientific">Eutreptiella gymnastica</name>
    <dbReference type="NCBI Taxonomy" id="73025"/>
    <lineage>
        <taxon>Eukaryota</taxon>
        <taxon>Discoba</taxon>
        <taxon>Euglenozoa</taxon>
        <taxon>Euglenida</taxon>
        <taxon>Spirocuta</taxon>
        <taxon>Euglenophyceae</taxon>
        <taxon>Eutreptiales</taxon>
        <taxon>Eutreptiaceae</taxon>
        <taxon>Eutreptiella</taxon>
    </lineage>
</organism>
<keyword evidence="8" id="KW-0418">Kinase</keyword>
<dbReference type="EMBL" id="HBJA01077254">
    <property type="protein sequence ID" value="CAE0815923.1"/>
    <property type="molecule type" value="Transcribed_RNA"/>
</dbReference>
<evidence type="ECO:0000256" key="5">
    <source>
        <dbReference type="ARBA" id="ARBA00022679"/>
    </source>
</evidence>
<comment type="catalytic activity">
    <reaction evidence="11">
        <text>L-threonyl-[protein] + ATP = O-phospho-L-threonyl-[protein] + ADP + H(+)</text>
        <dbReference type="Rhea" id="RHEA:46608"/>
        <dbReference type="Rhea" id="RHEA-COMP:11060"/>
        <dbReference type="Rhea" id="RHEA-COMP:11605"/>
        <dbReference type="ChEBI" id="CHEBI:15378"/>
        <dbReference type="ChEBI" id="CHEBI:30013"/>
        <dbReference type="ChEBI" id="CHEBI:30616"/>
        <dbReference type="ChEBI" id="CHEBI:61977"/>
        <dbReference type="ChEBI" id="CHEBI:456216"/>
        <dbReference type="EC" id="2.7.11.1"/>
    </reaction>
</comment>
<dbReference type="PANTHER" id="PTHR44899">
    <property type="entry name" value="CAMK FAMILY PROTEIN KINASE"/>
    <property type="match status" value="1"/>
</dbReference>
<name>A0A7S4FUT9_9EUGL</name>
<evidence type="ECO:0000256" key="10">
    <source>
        <dbReference type="ARBA" id="ARBA00022842"/>
    </source>
</evidence>
<evidence type="ECO:0000256" key="13">
    <source>
        <dbReference type="SAM" id="MobiDB-lite"/>
    </source>
</evidence>
<evidence type="ECO:0000256" key="11">
    <source>
        <dbReference type="ARBA" id="ARBA00047899"/>
    </source>
</evidence>
<dbReference type="CDD" id="cd08215">
    <property type="entry name" value="STKc_Nek"/>
    <property type="match status" value="1"/>
</dbReference>
<accession>A0A7S4FUT9</accession>
<evidence type="ECO:0000256" key="7">
    <source>
        <dbReference type="ARBA" id="ARBA00022741"/>
    </source>
</evidence>
<feature type="domain" description="Protein kinase" evidence="14">
    <location>
        <begin position="4"/>
        <end position="265"/>
    </location>
</feature>
<dbReference type="Gene3D" id="3.30.200.20">
    <property type="entry name" value="Phosphorylase Kinase, domain 1"/>
    <property type="match status" value="1"/>
</dbReference>
<dbReference type="FunFam" id="1.10.510.10:FF:000172">
    <property type="entry name" value="serine/threonine-protein kinase Nek1 isoform X1"/>
    <property type="match status" value="1"/>
</dbReference>
<keyword evidence="7" id="KW-0547">Nucleotide-binding</keyword>
<comment type="similarity">
    <text evidence="2">Belongs to the protein kinase superfamily. NEK Ser/Thr protein kinase family. NIMA subfamily.</text>
</comment>
<dbReference type="EC" id="2.7.11.1" evidence="3"/>
<dbReference type="Gene3D" id="1.10.510.10">
    <property type="entry name" value="Transferase(Phosphotransferase) domain 1"/>
    <property type="match status" value="1"/>
</dbReference>
<dbReference type="Pfam" id="PF00069">
    <property type="entry name" value="Pkinase"/>
    <property type="match status" value="1"/>
</dbReference>
<evidence type="ECO:0000256" key="12">
    <source>
        <dbReference type="ARBA" id="ARBA00048679"/>
    </source>
</evidence>
<evidence type="ECO:0000256" key="4">
    <source>
        <dbReference type="ARBA" id="ARBA00022527"/>
    </source>
</evidence>
<reference evidence="15" key="1">
    <citation type="submission" date="2021-01" db="EMBL/GenBank/DDBJ databases">
        <authorList>
            <person name="Corre E."/>
            <person name="Pelletier E."/>
            <person name="Niang G."/>
            <person name="Scheremetjew M."/>
            <person name="Finn R."/>
            <person name="Kale V."/>
            <person name="Holt S."/>
            <person name="Cochrane G."/>
            <person name="Meng A."/>
            <person name="Brown T."/>
            <person name="Cohen L."/>
        </authorList>
    </citation>
    <scope>NUCLEOTIDE SEQUENCE</scope>
    <source>
        <strain evidence="15">CCMP1594</strain>
    </source>
</reference>
<evidence type="ECO:0000259" key="14">
    <source>
        <dbReference type="PROSITE" id="PS50011"/>
    </source>
</evidence>
<keyword evidence="5" id="KW-0808">Transferase</keyword>
<comment type="cofactor">
    <cofactor evidence="1">
        <name>Mg(2+)</name>
        <dbReference type="ChEBI" id="CHEBI:18420"/>
    </cofactor>
</comment>
<gene>
    <name evidence="15" type="ORF">EGYM00163_LOCUS27082</name>
</gene>
<protein>
    <recommendedName>
        <fullName evidence="3">non-specific serine/threonine protein kinase</fullName>
        <ecNumber evidence="3">2.7.11.1</ecNumber>
    </recommendedName>
</protein>
<evidence type="ECO:0000256" key="6">
    <source>
        <dbReference type="ARBA" id="ARBA00022723"/>
    </source>
</evidence>
<dbReference type="SUPFAM" id="SSF56112">
    <property type="entry name" value="Protein kinase-like (PK-like)"/>
    <property type="match status" value="1"/>
</dbReference>
<dbReference type="InterPro" id="IPR000719">
    <property type="entry name" value="Prot_kinase_dom"/>
</dbReference>
<dbReference type="GO" id="GO:0004674">
    <property type="term" value="F:protein serine/threonine kinase activity"/>
    <property type="evidence" value="ECO:0007669"/>
    <property type="project" value="UniProtKB-KW"/>
</dbReference>
<dbReference type="SMART" id="SM00220">
    <property type="entry name" value="S_TKc"/>
    <property type="match status" value="1"/>
</dbReference>
<sequence length="514" mass="57632">MDKYTRIKTIGKGAFGEAVLVKSQVDGQLYVSKEINLAALNKKDRDATDTEIRILATVDHPNITKFIESIQEGELLYIILEYADGGDLHDQIKMAQQAGMRGGTVPFPELQIRNWFAQICLALQHLHSKKVLHRDLKTRNVFMTKTGQIKLGDFGLSTVLKNSMAQANTLCGTPYYFSPELCRNKPYNSKSDVWALGCILYEMCTLKHAFDGKNMKMLMQKILKGVYPPISSSYSQDLSNLIKMILVRDETRRPSVTQILEVPWMQTSLKMLVHNLSQMTEEEEKEQTAQQHSAAKLMSEAAQNIQGGNKSMKPDAPSEQDVLKQMQDVKNMRNMDPKALKDFLKGPPPAEIAQDIRSALKATEEQKHHAVPVSPTNPQSTSKIPEAAKHEMRKDGELTIMKLARTQFNTIQQQISKLMMGDGGKRSQASQEEEDSEPGHTEGDHISTEAGLHRHLLGELGEKRFNEAYALLRAVTEDDDEAEIMAKVGAILGDKEECRNGITQLIAFEDEAKH</sequence>
<dbReference type="GO" id="GO:0005524">
    <property type="term" value="F:ATP binding"/>
    <property type="evidence" value="ECO:0007669"/>
    <property type="project" value="UniProtKB-KW"/>
</dbReference>
<evidence type="ECO:0000256" key="3">
    <source>
        <dbReference type="ARBA" id="ARBA00012513"/>
    </source>
</evidence>
<feature type="region of interest" description="Disordered" evidence="13">
    <location>
        <begin position="419"/>
        <end position="448"/>
    </location>
</feature>
<dbReference type="InterPro" id="IPR008271">
    <property type="entry name" value="Ser/Thr_kinase_AS"/>
</dbReference>
<evidence type="ECO:0000256" key="2">
    <source>
        <dbReference type="ARBA" id="ARBA00010886"/>
    </source>
</evidence>
<evidence type="ECO:0000256" key="1">
    <source>
        <dbReference type="ARBA" id="ARBA00001946"/>
    </source>
</evidence>
<keyword evidence="6" id="KW-0479">Metal-binding</keyword>